<evidence type="ECO:0000313" key="1">
    <source>
        <dbReference type="EMBL" id="GBM22559.1"/>
    </source>
</evidence>
<organism evidence="1 2">
    <name type="scientific">Araneus ventricosus</name>
    <name type="common">Orbweaver spider</name>
    <name type="synonym">Epeira ventricosa</name>
    <dbReference type="NCBI Taxonomy" id="182803"/>
    <lineage>
        <taxon>Eukaryota</taxon>
        <taxon>Metazoa</taxon>
        <taxon>Ecdysozoa</taxon>
        <taxon>Arthropoda</taxon>
        <taxon>Chelicerata</taxon>
        <taxon>Arachnida</taxon>
        <taxon>Araneae</taxon>
        <taxon>Araneomorphae</taxon>
        <taxon>Entelegynae</taxon>
        <taxon>Araneoidea</taxon>
        <taxon>Araneidae</taxon>
        <taxon>Araneus</taxon>
    </lineage>
</organism>
<name>A0A4Y2E2N1_ARAVE</name>
<accession>A0A4Y2E2N1</accession>
<reference evidence="1 2" key="1">
    <citation type="journal article" date="2019" name="Sci. Rep.">
        <title>Orb-weaving spider Araneus ventricosus genome elucidates the spidroin gene catalogue.</title>
        <authorList>
            <person name="Kono N."/>
            <person name="Nakamura H."/>
            <person name="Ohtoshi R."/>
            <person name="Moran D.A.P."/>
            <person name="Shinohara A."/>
            <person name="Yoshida Y."/>
            <person name="Fujiwara M."/>
            <person name="Mori M."/>
            <person name="Tomita M."/>
            <person name="Arakawa K."/>
        </authorList>
    </citation>
    <scope>NUCLEOTIDE SEQUENCE [LARGE SCALE GENOMIC DNA]</scope>
</reference>
<evidence type="ECO:0000313" key="2">
    <source>
        <dbReference type="Proteomes" id="UP000499080"/>
    </source>
</evidence>
<dbReference type="Proteomes" id="UP000499080">
    <property type="component" value="Unassembled WGS sequence"/>
</dbReference>
<keyword evidence="2" id="KW-1185">Reference proteome</keyword>
<comment type="caution">
    <text evidence="1">The sequence shown here is derived from an EMBL/GenBank/DDBJ whole genome shotgun (WGS) entry which is preliminary data.</text>
</comment>
<protein>
    <submittedName>
        <fullName evidence="1">Uncharacterized protein</fullName>
    </submittedName>
</protein>
<sequence length="125" mass="14564">MADYLAETAITRVGVSIHHVPLPRCSVRSKLTKWSMKEWQEQWDHNGVGYEDLLKVSLKPTRWPRELTIFVSGHGSFLVYLKRITRHPEKNCACGNIRNPLHYATECHLTEFFHFTKTTEVNRVA</sequence>
<gene>
    <name evidence="1" type="ORF">AVEN_183987_1</name>
</gene>
<dbReference type="AlphaFoldDB" id="A0A4Y2E2N1"/>
<dbReference type="EMBL" id="BGPR01000481">
    <property type="protein sequence ID" value="GBM22559.1"/>
    <property type="molecule type" value="Genomic_DNA"/>
</dbReference>
<proteinExistence type="predicted"/>
<dbReference type="OrthoDB" id="411823at2759"/>